<dbReference type="GO" id="GO:0000139">
    <property type="term" value="C:Golgi membrane"/>
    <property type="evidence" value="ECO:0007669"/>
    <property type="project" value="UniProtKB-SubCell"/>
</dbReference>
<keyword evidence="7 12" id="KW-1015">Disulfide bond</keyword>
<evidence type="ECO:0000313" key="15">
    <source>
        <dbReference type="EMBL" id="CAD5218713.1"/>
    </source>
</evidence>
<feature type="binding site" evidence="11">
    <location>
        <position position="406"/>
    </location>
    <ligand>
        <name>3'-phosphoadenylyl sulfate</name>
        <dbReference type="ChEBI" id="CHEBI:58339"/>
    </ligand>
</feature>
<dbReference type="EMBL" id="CAJFDH010000004">
    <property type="protein sequence ID" value="CAD5218713.1"/>
    <property type="molecule type" value="Genomic_DNA"/>
</dbReference>
<evidence type="ECO:0000256" key="11">
    <source>
        <dbReference type="PIRSR" id="PIRSR637359-2"/>
    </source>
</evidence>
<dbReference type="GO" id="GO:0030210">
    <property type="term" value="P:heparin proteoglycan biosynthetic process"/>
    <property type="evidence" value="ECO:0007669"/>
    <property type="project" value="UniProtKB-UniPathway"/>
</dbReference>
<dbReference type="Proteomes" id="UP000614601">
    <property type="component" value="Unassembled WGS sequence"/>
</dbReference>
<keyword evidence="5" id="KW-0808">Transferase</keyword>
<evidence type="ECO:0000256" key="7">
    <source>
        <dbReference type="ARBA" id="ARBA00023157"/>
    </source>
</evidence>
<evidence type="ECO:0000256" key="9">
    <source>
        <dbReference type="ARBA" id="ARBA00023268"/>
    </source>
</evidence>
<sequence>MRKSSPYQHIILGHNLTNWIAKTTFIDGLTFLLGETWTGGLERYIQIDIDDIFVGQIGTRLVKDDISELIEVQKRWRSYFVDQFSFTLGFSGAFFGRGTEEEVKGDEELLRQSHHFLWFPHMWKHNHAHEYSYDNLTLLMDLNKQFAHSNNLNVTLNYAVSPQHHGVYPIHEPLYKAWTKVWEVKVTSTEEYPHFQPASRRRGFTYNGISVLPRQTCGLYTHTMYFHALPNGFRKFKENIEGGTVFDDILFNKIKWIKPTEMVDKYMKAQKNFDLYYTDECGDKRHLQGLSYLKKCDNSTNLPNLIILGPQKTGTTALAEFLKVHPDVATNLNVAGSFEEPQFFGQKNYDNGLDWYRALYNESAKIIFEKSANYFDNSKVALQMSYLLPKAKFLVILKDPVDRAYSWYQHMLAHNDSIASKYSLEHILKNKNKPEMKRLVARMINPGKYAQHFHRWLEHFNMDQFIIVDGNELKQIPSAVMNQLIKDLRLRFMDYRRILKFNVKKGYYCVEYQSKKKCLGASKGRKYDKMSEEARKMLQEEFRESNQDLKRLLRHFRLKLPYFLL</sequence>
<comment type="pathway">
    <text evidence="2">Glycan metabolism; heparan sulfate biosynthesis.</text>
</comment>
<comment type="pathway">
    <text evidence="1">Glycan metabolism; heparin biosynthesis.</text>
</comment>
<feature type="binding site" evidence="11">
    <location>
        <position position="508"/>
    </location>
    <ligand>
        <name>3'-phosphoadenylyl sulfate</name>
        <dbReference type="ChEBI" id="CHEBI:58339"/>
    </ligand>
</feature>
<dbReference type="Gene3D" id="3.40.50.300">
    <property type="entry name" value="P-loop containing nucleotide triphosphate hydrolases"/>
    <property type="match status" value="1"/>
</dbReference>
<feature type="active site" description="For sulfotransferase activity" evidence="10">
    <location>
        <position position="312"/>
    </location>
</feature>
<feature type="domain" description="Heparan sulphate-N-deacetylase deacetylase" evidence="14">
    <location>
        <begin position="42"/>
        <end position="246"/>
    </location>
</feature>
<evidence type="ECO:0000256" key="5">
    <source>
        <dbReference type="ARBA" id="ARBA00022679"/>
    </source>
</evidence>
<dbReference type="Proteomes" id="UP000783686">
    <property type="component" value="Unassembled WGS sequence"/>
</dbReference>
<evidence type="ECO:0000256" key="10">
    <source>
        <dbReference type="PIRSR" id="PIRSR637359-1"/>
    </source>
</evidence>
<gene>
    <name evidence="15" type="ORF">BOKJ2_LOCUS7923</name>
</gene>
<dbReference type="GO" id="GO:0015012">
    <property type="term" value="P:heparan sulfate proteoglycan biosynthetic process"/>
    <property type="evidence" value="ECO:0007669"/>
    <property type="project" value="UniProtKB-UniPathway"/>
</dbReference>
<evidence type="ECO:0000256" key="6">
    <source>
        <dbReference type="ARBA" id="ARBA00022801"/>
    </source>
</evidence>
<dbReference type="EMBL" id="CAJFCW020000004">
    <property type="protein sequence ID" value="CAG9111437.1"/>
    <property type="molecule type" value="Genomic_DNA"/>
</dbReference>
<accession>A0A811KUN1</accession>
<dbReference type="Pfam" id="PF00685">
    <property type="entry name" value="Sulfotransfer_1"/>
    <property type="match status" value="1"/>
</dbReference>
<reference evidence="15" key="1">
    <citation type="submission" date="2020-09" db="EMBL/GenBank/DDBJ databases">
        <authorList>
            <person name="Kikuchi T."/>
        </authorList>
    </citation>
    <scope>NUCLEOTIDE SEQUENCE</scope>
    <source>
        <strain evidence="15">SH1</strain>
    </source>
</reference>
<dbReference type="PANTHER" id="PTHR10605">
    <property type="entry name" value="HEPARAN SULFATE SULFOTRANSFERASE"/>
    <property type="match status" value="1"/>
</dbReference>
<evidence type="ECO:0000256" key="8">
    <source>
        <dbReference type="ARBA" id="ARBA00023180"/>
    </source>
</evidence>
<evidence type="ECO:0000256" key="1">
    <source>
        <dbReference type="ARBA" id="ARBA00004841"/>
    </source>
</evidence>
<dbReference type="GO" id="GO:0019213">
    <property type="term" value="F:deacetylase activity"/>
    <property type="evidence" value="ECO:0007669"/>
    <property type="project" value="TreeGrafter"/>
</dbReference>
<dbReference type="InterPro" id="IPR037359">
    <property type="entry name" value="NST/OST"/>
</dbReference>
<evidence type="ECO:0000259" key="14">
    <source>
        <dbReference type="Pfam" id="PF12062"/>
    </source>
</evidence>
<keyword evidence="8" id="KW-0325">Glycoprotein</keyword>
<dbReference type="InterPro" id="IPR021930">
    <property type="entry name" value="Heparan_SO4_deacetylase_dom"/>
</dbReference>
<feature type="disulfide bond" evidence="12">
    <location>
        <begin position="509"/>
        <end position="518"/>
    </location>
</feature>
<dbReference type="UniPathway" id="UPA00756"/>
<dbReference type="OrthoDB" id="8958249at2759"/>
<evidence type="ECO:0000256" key="3">
    <source>
        <dbReference type="ARBA" id="ARBA00010420"/>
    </source>
</evidence>
<evidence type="ECO:0000256" key="12">
    <source>
        <dbReference type="PIRSR" id="PIRSR637359-3"/>
    </source>
</evidence>
<comment type="similarity">
    <text evidence="3">Belongs to the sulfotransferase 1 family. NDST subfamily.</text>
</comment>
<keyword evidence="6" id="KW-0378">Hydrolase</keyword>
<dbReference type="PANTHER" id="PTHR10605:SF56">
    <property type="entry name" value="BIFUNCTIONAL HEPARAN SULFATE N-DEACETYLASE_N-SULFOTRANSFERASE"/>
    <property type="match status" value="1"/>
</dbReference>
<feature type="domain" description="Sulfotransferase" evidence="13">
    <location>
        <begin position="303"/>
        <end position="545"/>
    </location>
</feature>
<dbReference type="InterPro" id="IPR000863">
    <property type="entry name" value="Sulfotransferase_dom"/>
</dbReference>
<organism evidence="15 16">
    <name type="scientific">Bursaphelenchus okinawaensis</name>
    <dbReference type="NCBI Taxonomy" id="465554"/>
    <lineage>
        <taxon>Eukaryota</taxon>
        <taxon>Metazoa</taxon>
        <taxon>Ecdysozoa</taxon>
        <taxon>Nematoda</taxon>
        <taxon>Chromadorea</taxon>
        <taxon>Rhabditida</taxon>
        <taxon>Tylenchina</taxon>
        <taxon>Tylenchomorpha</taxon>
        <taxon>Aphelenchoidea</taxon>
        <taxon>Aphelenchoididae</taxon>
        <taxon>Bursaphelenchus</taxon>
    </lineage>
</organism>
<dbReference type="AlphaFoldDB" id="A0A811KUN1"/>
<comment type="caution">
    <text evidence="15">The sequence shown here is derived from an EMBL/GenBank/DDBJ whole genome shotgun (WGS) entry which is preliminary data.</text>
</comment>
<dbReference type="EC" id="2.8.2.8" evidence="4"/>
<dbReference type="GO" id="GO:0016787">
    <property type="term" value="F:hydrolase activity"/>
    <property type="evidence" value="ECO:0007669"/>
    <property type="project" value="UniProtKB-KW"/>
</dbReference>
<evidence type="ECO:0000256" key="4">
    <source>
        <dbReference type="ARBA" id="ARBA00012979"/>
    </source>
</evidence>
<evidence type="ECO:0000259" key="13">
    <source>
        <dbReference type="Pfam" id="PF00685"/>
    </source>
</evidence>
<feature type="binding site" evidence="11">
    <location>
        <begin position="523"/>
        <end position="527"/>
    </location>
    <ligand>
        <name>3'-phosphoadenylyl sulfate</name>
        <dbReference type="ChEBI" id="CHEBI:58339"/>
    </ligand>
</feature>
<dbReference type="InterPro" id="IPR027417">
    <property type="entry name" value="P-loop_NTPase"/>
</dbReference>
<dbReference type="Pfam" id="PF12062">
    <property type="entry name" value="HSNSD-CE"/>
    <property type="match status" value="1"/>
</dbReference>
<keyword evidence="16" id="KW-1185">Reference proteome</keyword>
<dbReference type="GO" id="GO:0015016">
    <property type="term" value="F:heparan sulfate N-sulfotransferase activity"/>
    <property type="evidence" value="ECO:0007669"/>
    <property type="project" value="UniProtKB-EC"/>
</dbReference>
<keyword evidence="9" id="KW-0511">Multifunctional enzyme</keyword>
<dbReference type="UniPathway" id="UPA00862"/>
<protein>
    <recommendedName>
        <fullName evidence="4">[heparan sulfate]-glucosamine N-sulfotransferase</fullName>
        <ecNumber evidence="4">2.8.2.8</ecNumber>
    </recommendedName>
</protein>
<name>A0A811KUN1_9BILA</name>
<proteinExistence type="inferred from homology"/>
<evidence type="ECO:0000256" key="2">
    <source>
        <dbReference type="ARBA" id="ARBA00005093"/>
    </source>
</evidence>
<evidence type="ECO:0000313" key="16">
    <source>
        <dbReference type="Proteomes" id="UP000614601"/>
    </source>
</evidence>
<dbReference type="SUPFAM" id="SSF52540">
    <property type="entry name" value="P-loop containing nucleoside triphosphate hydrolases"/>
    <property type="match status" value="1"/>
</dbReference>